<accession>A0A1I5XUI8</accession>
<organism evidence="1 2">
    <name type="scientific">Butyrivibrio proteoclasticus</name>
    <dbReference type="NCBI Taxonomy" id="43305"/>
    <lineage>
        <taxon>Bacteria</taxon>
        <taxon>Bacillati</taxon>
        <taxon>Bacillota</taxon>
        <taxon>Clostridia</taxon>
        <taxon>Lachnospirales</taxon>
        <taxon>Lachnospiraceae</taxon>
        <taxon>Butyrivibrio</taxon>
    </lineage>
</organism>
<sequence length="58" mass="6548">MKILIVCGEYFNQSNGLSISTQRFVKEFVRLGEEVRVLSSDHGGVSDYSVPVMHVLFK</sequence>
<evidence type="ECO:0000313" key="1">
    <source>
        <dbReference type="EMBL" id="SFQ35631.1"/>
    </source>
</evidence>
<dbReference type="Gene3D" id="3.40.50.2000">
    <property type="entry name" value="Glycogen Phosphorylase B"/>
    <property type="match status" value="1"/>
</dbReference>
<evidence type="ECO:0008006" key="3">
    <source>
        <dbReference type="Google" id="ProtNLM"/>
    </source>
</evidence>
<gene>
    <name evidence="1" type="ORF">SAMN04487928_13740</name>
</gene>
<dbReference type="OrthoDB" id="9802525at2"/>
<keyword evidence="2" id="KW-1185">Reference proteome</keyword>
<protein>
    <recommendedName>
        <fullName evidence="3">Glycosyl transferase GT4 family</fullName>
    </recommendedName>
</protein>
<evidence type="ECO:0000313" key="2">
    <source>
        <dbReference type="Proteomes" id="UP000182624"/>
    </source>
</evidence>
<dbReference type="Proteomes" id="UP000182624">
    <property type="component" value="Unassembled WGS sequence"/>
</dbReference>
<dbReference type="SUPFAM" id="SSF53756">
    <property type="entry name" value="UDP-Glycosyltransferase/glycogen phosphorylase"/>
    <property type="match status" value="1"/>
</dbReference>
<proteinExistence type="predicted"/>
<dbReference type="RefSeq" id="WP_143087522.1">
    <property type="nucleotide sequence ID" value="NZ_FOXO01000037.1"/>
</dbReference>
<reference evidence="2" key="1">
    <citation type="submission" date="2016-10" db="EMBL/GenBank/DDBJ databases">
        <authorList>
            <person name="Varghese N."/>
            <person name="Submissions S."/>
        </authorList>
    </citation>
    <scope>NUCLEOTIDE SEQUENCE [LARGE SCALE GENOMIC DNA]</scope>
    <source>
        <strain evidence="2">P18</strain>
    </source>
</reference>
<dbReference type="AlphaFoldDB" id="A0A1I5XUI8"/>
<name>A0A1I5XUI8_9FIRM</name>
<dbReference type="EMBL" id="FOXO01000037">
    <property type="protein sequence ID" value="SFQ35631.1"/>
    <property type="molecule type" value="Genomic_DNA"/>
</dbReference>